<evidence type="ECO:0000313" key="2">
    <source>
        <dbReference type="Proteomes" id="UP001497382"/>
    </source>
</evidence>
<keyword evidence="2" id="KW-1185">Reference proteome</keyword>
<proteinExistence type="predicted"/>
<dbReference type="EMBL" id="CAXIEN010000390">
    <property type="protein sequence ID" value="CAL1296151.1"/>
    <property type="molecule type" value="Genomic_DNA"/>
</dbReference>
<gene>
    <name evidence="1" type="ORF">LARSCL_LOCUS19654</name>
</gene>
<comment type="caution">
    <text evidence="1">The sequence shown here is derived from an EMBL/GenBank/DDBJ whole genome shotgun (WGS) entry which is preliminary data.</text>
</comment>
<protein>
    <submittedName>
        <fullName evidence="1">Uncharacterized protein</fullName>
    </submittedName>
</protein>
<dbReference type="Proteomes" id="UP001497382">
    <property type="component" value="Unassembled WGS sequence"/>
</dbReference>
<accession>A0AAV2BK42</accession>
<evidence type="ECO:0000313" key="1">
    <source>
        <dbReference type="EMBL" id="CAL1296151.1"/>
    </source>
</evidence>
<sequence>MKGFVPFTSTPFKLNSLFTNTTEILTALEVMIGEDLQKFSGGHILRTIAEWQCLQTTVFMQDGATPHI</sequence>
<organism evidence="1 2">
    <name type="scientific">Larinioides sclopetarius</name>
    <dbReference type="NCBI Taxonomy" id="280406"/>
    <lineage>
        <taxon>Eukaryota</taxon>
        <taxon>Metazoa</taxon>
        <taxon>Ecdysozoa</taxon>
        <taxon>Arthropoda</taxon>
        <taxon>Chelicerata</taxon>
        <taxon>Arachnida</taxon>
        <taxon>Araneae</taxon>
        <taxon>Araneomorphae</taxon>
        <taxon>Entelegynae</taxon>
        <taxon>Araneoidea</taxon>
        <taxon>Araneidae</taxon>
        <taxon>Larinioides</taxon>
    </lineage>
</organism>
<reference evidence="1 2" key="1">
    <citation type="submission" date="2024-04" db="EMBL/GenBank/DDBJ databases">
        <authorList>
            <person name="Rising A."/>
            <person name="Reimegard J."/>
            <person name="Sonavane S."/>
            <person name="Akerstrom W."/>
            <person name="Nylinder S."/>
            <person name="Hedman E."/>
            <person name="Kallberg Y."/>
        </authorList>
    </citation>
    <scope>NUCLEOTIDE SEQUENCE [LARGE SCALE GENOMIC DNA]</scope>
</reference>
<name>A0AAV2BK42_9ARAC</name>
<dbReference type="AlphaFoldDB" id="A0AAV2BK42"/>